<dbReference type="AlphaFoldDB" id="M8CFD0"/>
<dbReference type="PANTHER" id="PTHR45707:SF43">
    <property type="entry name" value="PROTEIN KINASE DOMAIN-CONTAINING PROTEIN"/>
    <property type="match status" value="1"/>
</dbReference>
<dbReference type="EnsemblPlants" id="EMT32923">
    <property type="protein sequence ID" value="EMT32923"/>
    <property type="gene ID" value="F775_11802"/>
</dbReference>
<dbReference type="PROSITE" id="PS50011">
    <property type="entry name" value="PROTEIN_KINASE_DOM"/>
    <property type="match status" value="1"/>
</dbReference>
<protein>
    <submittedName>
        <fullName evidence="1">Cysteine-rich receptor-like protein kinase 13</fullName>
    </submittedName>
</protein>
<proteinExistence type="predicted"/>
<evidence type="ECO:0000313" key="1">
    <source>
        <dbReference type="EnsemblPlants" id="EMT32923"/>
    </source>
</evidence>
<organism evidence="1">
    <name type="scientific">Aegilops tauschii</name>
    <name type="common">Tausch's goatgrass</name>
    <name type="synonym">Aegilops squarrosa</name>
    <dbReference type="NCBI Taxonomy" id="37682"/>
    <lineage>
        <taxon>Eukaryota</taxon>
        <taxon>Viridiplantae</taxon>
        <taxon>Streptophyta</taxon>
        <taxon>Embryophyta</taxon>
        <taxon>Tracheophyta</taxon>
        <taxon>Spermatophyta</taxon>
        <taxon>Magnoliopsida</taxon>
        <taxon>Liliopsida</taxon>
        <taxon>Poales</taxon>
        <taxon>Poaceae</taxon>
        <taxon>BOP clade</taxon>
        <taxon>Pooideae</taxon>
        <taxon>Triticodae</taxon>
        <taxon>Triticeae</taxon>
        <taxon>Triticinae</taxon>
        <taxon>Aegilops</taxon>
    </lineage>
</organism>
<name>M8CFD0_AEGTA</name>
<dbReference type="SUPFAM" id="SSF56112">
    <property type="entry name" value="Protein kinase-like (PK-like)"/>
    <property type="match status" value="1"/>
</dbReference>
<dbReference type="InterPro" id="IPR000719">
    <property type="entry name" value="Prot_kinase_dom"/>
</dbReference>
<dbReference type="Gene3D" id="1.10.510.10">
    <property type="entry name" value="Transferase(Phosphotransferase) domain 1"/>
    <property type="match status" value="1"/>
</dbReference>
<sequence length="86" mass="9525">MEAKITDFGLSRFLDQGQSKMITQNICGTPRYIAPEIIDKGEISFKSDIYALGIIIIELLVGMKMISLENIYRGDTIVLKESPASA</sequence>
<dbReference type="GO" id="GO:0004672">
    <property type="term" value="F:protein kinase activity"/>
    <property type="evidence" value="ECO:0007669"/>
    <property type="project" value="InterPro"/>
</dbReference>
<dbReference type="PANTHER" id="PTHR45707">
    <property type="entry name" value="C2 CALCIUM/LIPID-BINDING PLANT PHOSPHORIBOSYLTRANSFERASE FAMILY PROTEIN"/>
    <property type="match status" value="1"/>
</dbReference>
<dbReference type="Pfam" id="PF00069">
    <property type="entry name" value="Pkinase"/>
    <property type="match status" value="1"/>
</dbReference>
<dbReference type="GO" id="GO:0005524">
    <property type="term" value="F:ATP binding"/>
    <property type="evidence" value="ECO:0007669"/>
    <property type="project" value="InterPro"/>
</dbReference>
<accession>M8CFD0</accession>
<reference evidence="1" key="1">
    <citation type="submission" date="2015-06" db="UniProtKB">
        <authorList>
            <consortium name="EnsemblPlants"/>
        </authorList>
    </citation>
    <scope>IDENTIFICATION</scope>
</reference>
<dbReference type="InterPro" id="IPR011009">
    <property type="entry name" value="Kinase-like_dom_sf"/>
</dbReference>